<evidence type="ECO:0000256" key="8">
    <source>
        <dbReference type="SAM" id="Phobius"/>
    </source>
</evidence>
<dbReference type="Pfam" id="PF00953">
    <property type="entry name" value="Glycos_transf_4"/>
    <property type="match status" value="1"/>
</dbReference>
<dbReference type="GO" id="GO:0016780">
    <property type="term" value="F:phosphotransferase activity, for other substituted phosphate groups"/>
    <property type="evidence" value="ECO:0007669"/>
    <property type="project" value="InterPro"/>
</dbReference>
<reference evidence="9 10" key="1">
    <citation type="submission" date="2016-10" db="EMBL/GenBank/DDBJ databases">
        <authorList>
            <person name="de Groot N.N."/>
        </authorList>
    </citation>
    <scope>NUCLEOTIDE SEQUENCE [LARGE SCALE GENOMIC DNA]</scope>
    <source>
        <strain evidence="9 10">CGMCC 1.6114</strain>
    </source>
</reference>
<feature type="transmembrane region" description="Helical" evidence="8">
    <location>
        <begin position="6"/>
        <end position="26"/>
    </location>
</feature>
<feature type="transmembrane region" description="Helical" evidence="8">
    <location>
        <begin position="160"/>
        <end position="178"/>
    </location>
</feature>
<evidence type="ECO:0000256" key="5">
    <source>
        <dbReference type="ARBA" id="ARBA00022989"/>
    </source>
</evidence>
<evidence type="ECO:0000256" key="4">
    <source>
        <dbReference type="ARBA" id="ARBA00022692"/>
    </source>
</evidence>
<evidence type="ECO:0000256" key="6">
    <source>
        <dbReference type="ARBA" id="ARBA00023136"/>
    </source>
</evidence>
<dbReference type="Proteomes" id="UP000183209">
    <property type="component" value="Unassembled WGS sequence"/>
</dbReference>
<keyword evidence="3 9" id="KW-0808">Transferase</keyword>
<feature type="transmembrane region" description="Helical" evidence="8">
    <location>
        <begin position="73"/>
        <end position="89"/>
    </location>
</feature>
<keyword evidence="7" id="KW-0460">Magnesium</keyword>
<dbReference type="GO" id="GO:0044038">
    <property type="term" value="P:cell wall macromolecule biosynthetic process"/>
    <property type="evidence" value="ECO:0007669"/>
    <property type="project" value="TreeGrafter"/>
</dbReference>
<sequence>MLYAIGVFLGCFILTIWTVPKIIRVVTHKNLMDDPGSRSSHETKTPTLGGVSFFLALIGVLFFIRDFDQFEEAIYFVPALTVIFIAGLKDDLVSISPRAKLLAQLCAIGFILYNSGFQIQSLNGFLGIHDIPVWLGVLLSGFLMIVVINAFNLIDGIDGLASMVGLVILGAYGTIFYLIDQHFYMLLCLALQGCLLAFLYYNLSIKRKIFMGDTGSLIVGFIISALTVRLLAMNPSTMSELPFIMENAPIVAISILIVPLFDTARVFTVRLLQKRSPFSADRNHIHHLFIDGLLLSHRRASFFISVLNFLFISFIVLMAGEIGYLELIGVFALSIALLCVVCYALKKNRDRLQSRSSAVKRLKSIVKQRQADSLTQLNVLRRNAG</sequence>
<feature type="transmembrane region" description="Helical" evidence="8">
    <location>
        <begin position="131"/>
        <end position="153"/>
    </location>
</feature>
<feature type="transmembrane region" description="Helical" evidence="8">
    <location>
        <begin position="215"/>
        <end position="232"/>
    </location>
</feature>
<comment type="subcellular location">
    <subcellularLocation>
        <location evidence="1">Cell membrane</location>
        <topology evidence="1">Multi-pass membrane protein</topology>
    </subcellularLocation>
</comment>
<evidence type="ECO:0000313" key="9">
    <source>
        <dbReference type="EMBL" id="SFS56125.1"/>
    </source>
</evidence>
<proteinExistence type="predicted"/>
<evidence type="ECO:0000256" key="2">
    <source>
        <dbReference type="ARBA" id="ARBA00022475"/>
    </source>
</evidence>
<feature type="transmembrane region" description="Helical" evidence="8">
    <location>
        <begin position="47"/>
        <end position="67"/>
    </location>
</feature>
<keyword evidence="2" id="KW-1003">Cell membrane</keyword>
<dbReference type="AlphaFoldDB" id="A0A1I6QUI5"/>
<feature type="binding site" evidence="7">
    <location>
        <position position="213"/>
    </location>
    <ligand>
        <name>Mg(2+)</name>
        <dbReference type="ChEBI" id="CHEBI:18420"/>
    </ligand>
</feature>
<dbReference type="RefSeq" id="WP_051413448.1">
    <property type="nucleotide sequence ID" value="NZ_FPAG01000002.1"/>
</dbReference>
<organism evidence="9 10">
    <name type="scientific">Zhouia amylolytica</name>
    <dbReference type="NCBI Taxonomy" id="376730"/>
    <lineage>
        <taxon>Bacteria</taxon>
        <taxon>Pseudomonadati</taxon>
        <taxon>Bacteroidota</taxon>
        <taxon>Flavobacteriia</taxon>
        <taxon>Flavobacteriales</taxon>
        <taxon>Flavobacteriaceae</taxon>
        <taxon>Zhouia</taxon>
    </lineage>
</organism>
<dbReference type="OrthoDB" id="9783652at2"/>
<feature type="transmembrane region" description="Helical" evidence="8">
    <location>
        <begin position="324"/>
        <end position="345"/>
    </location>
</feature>
<dbReference type="PANTHER" id="PTHR22926:SF3">
    <property type="entry name" value="UNDECAPRENYL-PHOSPHATE ALPHA-N-ACETYLGLUCOSAMINYL 1-PHOSPHATE TRANSFERASE"/>
    <property type="match status" value="1"/>
</dbReference>
<dbReference type="EMBL" id="FPAG01000002">
    <property type="protein sequence ID" value="SFS56125.1"/>
    <property type="molecule type" value="Genomic_DNA"/>
</dbReference>
<feature type="transmembrane region" description="Helical" evidence="8">
    <location>
        <begin position="252"/>
        <end position="272"/>
    </location>
</feature>
<comment type="cofactor">
    <cofactor evidence="7">
        <name>Mg(2+)</name>
        <dbReference type="ChEBI" id="CHEBI:18420"/>
    </cofactor>
</comment>
<keyword evidence="6 8" id="KW-0472">Membrane</keyword>
<dbReference type="CDD" id="cd06853">
    <property type="entry name" value="GT_WecA_like"/>
    <property type="match status" value="1"/>
</dbReference>
<evidence type="ECO:0000256" key="7">
    <source>
        <dbReference type="PIRSR" id="PIRSR600715-1"/>
    </source>
</evidence>
<name>A0A1I6QUI5_9FLAO</name>
<evidence type="ECO:0000256" key="1">
    <source>
        <dbReference type="ARBA" id="ARBA00004651"/>
    </source>
</evidence>
<dbReference type="GO" id="GO:0009103">
    <property type="term" value="P:lipopolysaccharide biosynthetic process"/>
    <property type="evidence" value="ECO:0007669"/>
    <property type="project" value="TreeGrafter"/>
</dbReference>
<dbReference type="InterPro" id="IPR000715">
    <property type="entry name" value="Glycosyl_transferase_4"/>
</dbReference>
<evidence type="ECO:0000256" key="3">
    <source>
        <dbReference type="ARBA" id="ARBA00022679"/>
    </source>
</evidence>
<feature type="transmembrane region" description="Helical" evidence="8">
    <location>
        <begin position="300"/>
        <end position="318"/>
    </location>
</feature>
<feature type="transmembrane region" description="Helical" evidence="8">
    <location>
        <begin position="101"/>
        <end position="119"/>
    </location>
</feature>
<feature type="transmembrane region" description="Helical" evidence="8">
    <location>
        <begin position="184"/>
        <end position="203"/>
    </location>
</feature>
<dbReference type="PANTHER" id="PTHR22926">
    <property type="entry name" value="PHOSPHO-N-ACETYLMURAMOYL-PENTAPEPTIDE-TRANSFERASE"/>
    <property type="match status" value="1"/>
</dbReference>
<dbReference type="GO" id="GO:0005886">
    <property type="term" value="C:plasma membrane"/>
    <property type="evidence" value="ECO:0007669"/>
    <property type="project" value="UniProtKB-SubCell"/>
</dbReference>
<feature type="binding site" evidence="7">
    <location>
        <position position="152"/>
    </location>
    <ligand>
        <name>Mg(2+)</name>
        <dbReference type="ChEBI" id="CHEBI:18420"/>
    </ligand>
</feature>
<keyword evidence="7" id="KW-0479">Metal-binding</keyword>
<keyword evidence="5 8" id="KW-1133">Transmembrane helix</keyword>
<dbReference type="InterPro" id="IPR018480">
    <property type="entry name" value="PNAcMuramoyl-5peptid_Trfase_CS"/>
</dbReference>
<gene>
    <name evidence="9" type="ORF">SAMN04487906_0886</name>
</gene>
<protein>
    <submittedName>
        <fullName evidence="9">UDP-N-acetylmuramyl pentapeptide phosphotransferase/UDP-N-acetylglucosamine-1-phosphate transferase</fullName>
    </submittedName>
</protein>
<dbReference type="GO" id="GO:0071555">
    <property type="term" value="P:cell wall organization"/>
    <property type="evidence" value="ECO:0007669"/>
    <property type="project" value="TreeGrafter"/>
</dbReference>
<evidence type="ECO:0000313" key="10">
    <source>
        <dbReference type="Proteomes" id="UP000183209"/>
    </source>
</evidence>
<dbReference type="PROSITE" id="PS01348">
    <property type="entry name" value="MRAY_2"/>
    <property type="match status" value="1"/>
</dbReference>
<accession>A0A1I6QUI5</accession>
<keyword evidence="4 8" id="KW-0812">Transmembrane</keyword>
<dbReference type="GO" id="GO:0046872">
    <property type="term" value="F:metal ion binding"/>
    <property type="evidence" value="ECO:0007669"/>
    <property type="project" value="UniProtKB-KW"/>
</dbReference>